<comment type="similarity">
    <text evidence="1">Belongs to the shaker potassium channel beta subunit family.</text>
</comment>
<evidence type="ECO:0000256" key="2">
    <source>
        <dbReference type="ARBA" id="ARBA00022857"/>
    </source>
</evidence>
<dbReference type="VEuPathDB" id="FungiDB:AN0610"/>
<dbReference type="Gene3D" id="3.20.20.100">
    <property type="entry name" value="NADP-dependent oxidoreductase domain"/>
    <property type="match status" value="1"/>
</dbReference>
<proteinExistence type="inferred from homology"/>
<dbReference type="InParanoid" id="Q5BFS0"/>
<dbReference type="Pfam" id="PF00248">
    <property type="entry name" value="Aldo_ket_red"/>
    <property type="match status" value="1"/>
</dbReference>
<dbReference type="Proteomes" id="UP000000560">
    <property type="component" value="Chromosome VIII"/>
</dbReference>
<keyword evidence="3" id="KW-0560">Oxidoreductase</keyword>
<dbReference type="eggNOG" id="KOG1575">
    <property type="taxonomic scope" value="Eukaryota"/>
</dbReference>
<evidence type="ECO:0000256" key="3">
    <source>
        <dbReference type="ARBA" id="ARBA00023002"/>
    </source>
</evidence>
<sequence>MSKPEMIYRRLGNSGLHVSVISLGGWITFGGDVAEEGTEACMRQAYDLGINFFDTAEGYAGGKSEIVMGNVIKKAGWKRNDLVISTKIYFGRAHGDNPVNNIGLSRKHVIEGTKASLSRLQLDYVDIIYAHRPDRLTPMEEVVRAFNFVIEKGWAFYWGTSEWSADEISEAVGIAKRLGLIAPIVEQPLYNMLDREKVEGEFARLYERVGLGLTVFSPLKGGRLSGKYNEALERPPPGSRFAESKDVYSVGIRERWQQEEGVIKQLKNVKALADKLGVKQSHLALAWCIKNENVSSIITGASRPEQIVDNVESLKVLPLLKPEIMAEIDKALGNKPAVAPARVG</sequence>
<protein>
    <submittedName>
        <fullName evidence="5">VIC potassium ion channel, beta subunit (Eurofung)</fullName>
    </submittedName>
</protein>
<evidence type="ECO:0000313" key="6">
    <source>
        <dbReference type="Proteomes" id="UP000000560"/>
    </source>
</evidence>
<dbReference type="PANTHER" id="PTHR43150:SF6">
    <property type="entry name" value="VIC POTASSIUM ION CHANNEL, BETA SUBUNIT (EUROFUNG)"/>
    <property type="match status" value="1"/>
</dbReference>
<accession>Q5BFS0</accession>
<gene>
    <name evidence="5" type="ORF">ANIA_00610</name>
</gene>
<accession>C8VS97</accession>
<reference evidence="6" key="1">
    <citation type="journal article" date="2005" name="Nature">
        <title>Sequencing of Aspergillus nidulans and comparative analysis with A. fumigatus and A. oryzae.</title>
        <authorList>
            <person name="Galagan J.E."/>
            <person name="Calvo S.E."/>
            <person name="Cuomo C."/>
            <person name="Ma L.J."/>
            <person name="Wortman J.R."/>
            <person name="Batzoglou S."/>
            <person name="Lee S.I."/>
            <person name="Basturkmen M."/>
            <person name="Spevak C.C."/>
            <person name="Clutterbuck J."/>
            <person name="Kapitonov V."/>
            <person name="Jurka J."/>
            <person name="Scazzocchio C."/>
            <person name="Farman M."/>
            <person name="Butler J."/>
            <person name="Purcell S."/>
            <person name="Harris S."/>
            <person name="Braus G.H."/>
            <person name="Draht O."/>
            <person name="Busch S."/>
            <person name="D'Enfert C."/>
            <person name="Bouchier C."/>
            <person name="Goldman G.H."/>
            <person name="Bell-Pedersen D."/>
            <person name="Griffiths-Jones S."/>
            <person name="Doonan J.H."/>
            <person name="Yu J."/>
            <person name="Vienken K."/>
            <person name="Pain A."/>
            <person name="Freitag M."/>
            <person name="Selker E.U."/>
            <person name="Archer D.B."/>
            <person name="Penalva M.A."/>
            <person name="Oakley B.R."/>
            <person name="Momany M."/>
            <person name="Tanaka T."/>
            <person name="Kumagai T."/>
            <person name="Asai K."/>
            <person name="Machida M."/>
            <person name="Nierman W.C."/>
            <person name="Denning D.W."/>
            <person name="Caddick M."/>
            <person name="Hynes M."/>
            <person name="Paoletti M."/>
            <person name="Fischer R."/>
            <person name="Miller B."/>
            <person name="Dyer P."/>
            <person name="Sachs M.S."/>
            <person name="Osmani S.A."/>
            <person name="Birren B.W."/>
        </authorList>
    </citation>
    <scope>NUCLEOTIDE SEQUENCE [LARGE SCALE GENOMIC DNA]</scope>
    <source>
        <strain evidence="6">FGSC A4 / ATCC 38163 / CBS 112.46 / NRRL 194 / M139</strain>
    </source>
</reference>
<dbReference type="GeneID" id="2876389"/>
<evidence type="ECO:0000313" key="5">
    <source>
        <dbReference type="EMBL" id="CBF89135.1"/>
    </source>
</evidence>
<dbReference type="PANTHER" id="PTHR43150">
    <property type="entry name" value="HYPERKINETIC, ISOFORM M"/>
    <property type="match status" value="1"/>
</dbReference>
<dbReference type="GO" id="GO:0016491">
    <property type="term" value="F:oxidoreductase activity"/>
    <property type="evidence" value="ECO:0007669"/>
    <property type="project" value="UniProtKB-KW"/>
</dbReference>
<feature type="domain" description="NADP-dependent oxidoreductase" evidence="4">
    <location>
        <begin position="21"/>
        <end position="331"/>
    </location>
</feature>
<evidence type="ECO:0000256" key="1">
    <source>
        <dbReference type="ARBA" id="ARBA00006515"/>
    </source>
</evidence>
<dbReference type="InterPro" id="IPR036812">
    <property type="entry name" value="NAD(P)_OxRdtase_dom_sf"/>
</dbReference>
<dbReference type="KEGG" id="ani:ANIA_00610"/>
<dbReference type="SUPFAM" id="SSF51430">
    <property type="entry name" value="NAD(P)-linked oxidoreductase"/>
    <property type="match status" value="1"/>
</dbReference>
<dbReference type="RefSeq" id="XP_658214.1">
    <property type="nucleotide sequence ID" value="XM_653122.1"/>
</dbReference>
<name>Q5BFS0_EMENI</name>
<dbReference type="OrthoDB" id="1720422at2759"/>
<evidence type="ECO:0000259" key="4">
    <source>
        <dbReference type="Pfam" id="PF00248"/>
    </source>
</evidence>
<dbReference type="HOGENOM" id="CLU_023205_2_0_1"/>
<dbReference type="EMBL" id="BN001308">
    <property type="protein sequence ID" value="CBF89135.1"/>
    <property type="molecule type" value="Genomic_DNA"/>
</dbReference>
<dbReference type="InterPro" id="IPR023210">
    <property type="entry name" value="NADP_OxRdtase_dom"/>
</dbReference>
<dbReference type="OMA" id="FEWEYES"/>
<dbReference type="AlphaFoldDB" id="Q5BFS0"/>
<organism evidence="5 6">
    <name type="scientific">Emericella nidulans (strain FGSC A4 / ATCC 38163 / CBS 112.46 / NRRL 194 / M139)</name>
    <name type="common">Aspergillus nidulans</name>
    <dbReference type="NCBI Taxonomy" id="227321"/>
    <lineage>
        <taxon>Eukaryota</taxon>
        <taxon>Fungi</taxon>
        <taxon>Dikarya</taxon>
        <taxon>Ascomycota</taxon>
        <taxon>Pezizomycotina</taxon>
        <taxon>Eurotiomycetes</taxon>
        <taxon>Eurotiomycetidae</taxon>
        <taxon>Eurotiales</taxon>
        <taxon>Aspergillaceae</taxon>
        <taxon>Aspergillus</taxon>
        <taxon>Aspergillus subgen. Nidulantes</taxon>
    </lineage>
</organism>
<keyword evidence="2" id="KW-0521">NADP</keyword>
<dbReference type="PRINTS" id="PR01577">
    <property type="entry name" value="KCNABCHANNEL"/>
</dbReference>
<dbReference type="InterPro" id="IPR005399">
    <property type="entry name" value="K_chnl_volt-dep_bsu_KCNAB-rel"/>
</dbReference>
<keyword evidence="6" id="KW-1185">Reference proteome</keyword>
<reference evidence="6" key="2">
    <citation type="journal article" date="2009" name="Fungal Genet. Biol.">
        <title>The 2008 update of the Aspergillus nidulans genome annotation: a community effort.</title>
        <authorList>
            <person name="Wortman J.R."/>
            <person name="Gilsenan J.M."/>
            <person name="Joardar V."/>
            <person name="Deegan J."/>
            <person name="Clutterbuck J."/>
            <person name="Andersen M.R."/>
            <person name="Archer D."/>
            <person name="Bencina M."/>
            <person name="Braus G."/>
            <person name="Coutinho P."/>
            <person name="von Dohren H."/>
            <person name="Doonan J."/>
            <person name="Driessen A.J."/>
            <person name="Durek P."/>
            <person name="Espeso E."/>
            <person name="Fekete E."/>
            <person name="Flipphi M."/>
            <person name="Estrada C.G."/>
            <person name="Geysens S."/>
            <person name="Goldman G."/>
            <person name="de Groot P.W."/>
            <person name="Hansen K."/>
            <person name="Harris S.D."/>
            <person name="Heinekamp T."/>
            <person name="Helmstaedt K."/>
            <person name="Henrissat B."/>
            <person name="Hofmann G."/>
            <person name="Homan T."/>
            <person name="Horio T."/>
            <person name="Horiuchi H."/>
            <person name="James S."/>
            <person name="Jones M."/>
            <person name="Karaffa L."/>
            <person name="Karanyi Z."/>
            <person name="Kato M."/>
            <person name="Keller N."/>
            <person name="Kelly D.E."/>
            <person name="Kiel J.A."/>
            <person name="Kim J.M."/>
            <person name="van der Klei I.J."/>
            <person name="Klis F.M."/>
            <person name="Kovalchuk A."/>
            <person name="Krasevec N."/>
            <person name="Kubicek C.P."/>
            <person name="Liu B."/>
            <person name="Maccabe A."/>
            <person name="Meyer V."/>
            <person name="Mirabito P."/>
            <person name="Miskei M."/>
            <person name="Mos M."/>
            <person name="Mullins J."/>
            <person name="Nelson D.R."/>
            <person name="Nielsen J."/>
            <person name="Oakley B.R."/>
            <person name="Osmani S.A."/>
            <person name="Pakula T."/>
            <person name="Paszewski A."/>
            <person name="Paulsen I."/>
            <person name="Pilsyk S."/>
            <person name="Pocsi I."/>
            <person name="Punt P.J."/>
            <person name="Ram A.F."/>
            <person name="Ren Q."/>
            <person name="Robellet X."/>
            <person name="Robson G."/>
            <person name="Seiboth B."/>
            <person name="van Solingen P."/>
            <person name="Specht T."/>
            <person name="Sun J."/>
            <person name="Taheri-Talesh N."/>
            <person name="Takeshita N."/>
            <person name="Ussery D."/>
            <person name="vanKuyk P.A."/>
            <person name="Visser H."/>
            <person name="van de Vondervoort P.J."/>
            <person name="de Vries R.P."/>
            <person name="Walton J."/>
            <person name="Xiang X."/>
            <person name="Xiong Y."/>
            <person name="Zeng A.P."/>
            <person name="Brandt B.W."/>
            <person name="Cornell M.J."/>
            <person name="van den Hondel C.A."/>
            <person name="Visser J."/>
            <person name="Oliver S.G."/>
            <person name="Turner G."/>
        </authorList>
    </citation>
    <scope>GENOME REANNOTATION</scope>
    <source>
        <strain evidence="6">FGSC A4 / ATCC 38163 / CBS 112.46 / NRRL 194 / M139</strain>
    </source>
</reference>